<accession>A0A4Q7EAH7</accession>
<proteinExistence type="predicted"/>
<feature type="region of interest" description="Disordered" evidence="1">
    <location>
        <begin position="145"/>
        <end position="165"/>
    </location>
</feature>
<dbReference type="RefSeq" id="WP_130199416.1">
    <property type="nucleotide sequence ID" value="NZ_QVFV01000002.1"/>
</dbReference>
<dbReference type="EMBL" id="QVFV01000002">
    <property type="protein sequence ID" value="RZM79533.1"/>
    <property type="molecule type" value="Genomic_DNA"/>
</dbReference>
<name>A0A4Q7EAH7_9CYAN</name>
<reference evidence="2 3" key="1">
    <citation type="submission" date="2018-11" db="EMBL/GenBank/DDBJ databases">
        <title>Whole genome sequencing of an environmental sample.</title>
        <authorList>
            <person name="Sarangi A.N."/>
            <person name="Singh D."/>
            <person name="Tripathy S."/>
        </authorList>
    </citation>
    <scope>NUCLEOTIDE SEQUENCE [LARGE SCALE GENOMIC DNA]</scope>
    <source>
        <strain evidence="2 3">Lakshadweep</strain>
    </source>
</reference>
<comment type="caution">
    <text evidence="2">The sequence shown here is derived from an EMBL/GenBank/DDBJ whole genome shotgun (WGS) entry which is preliminary data.</text>
</comment>
<organism evidence="2 3">
    <name type="scientific">Leptolyngbya iicbica LK</name>
    <dbReference type="NCBI Taxonomy" id="2294035"/>
    <lineage>
        <taxon>Bacteria</taxon>
        <taxon>Bacillati</taxon>
        <taxon>Cyanobacteriota</taxon>
        <taxon>Cyanophyceae</taxon>
        <taxon>Leptolyngbyales</taxon>
        <taxon>Leptolyngbyaceae</taxon>
        <taxon>Leptolyngbya group</taxon>
        <taxon>Leptolyngbya</taxon>
        <taxon>Leptolyngbya iicbica</taxon>
    </lineage>
</organism>
<evidence type="ECO:0000313" key="2">
    <source>
        <dbReference type="EMBL" id="RZM79533.1"/>
    </source>
</evidence>
<protein>
    <recommendedName>
        <fullName evidence="4">Core-binding (CB) domain-containing protein</fullName>
    </recommendedName>
</protein>
<sequence length="603" mass="69585">MDAQNHTESWFYNSATLTHQLLPQTLYEAYASYIRTLSTPDASKLNTALLRFTVPGWNGPEAKGARLSTQEKQTAIRFLKTLPFEKLWSAEKVMHSYLLRINTAKKDRRTPRYNLRKFVRWASDQGWGKPIQEGSALVERRVRFNNPDGFQRPTPSQVRTSMGYGKPKAAPMNLKPNEVNTVLEAQLQQWNQWMIENDMGERTRQNSRKTILRVLGWIHRNDGIPLESLRLETIVPYIKTAYNLTEFETQPDPFSAWVLTRERAIVEQQRAADTTVERLKGYLSSTKTCARAKMQYFMVVIRLAKYTYEKDTEFPNGRDSYRDISFIRQLRRYQAQLQRQAESKGPVVPFSAKSIPLEEVPKILEIMKAKTDQERTFHGVKRRQTAGAKSMQRLLMVLFFVVCPPRRVGAIANLVPGRSLVKGLVRKDGRFVPESQLGSNESAVWVIRLGTNKKASYKTVKRYGAVDIELVDYKFSDGTSFYTYIDLWLVEYRQMLDPQTNTSFVRDLTKGPMTSNAMTCKFRSQMNTIVGYPISPKEFRKMFVTYVKSRSATTERDMDGAAAALGHSRKMFDSVYDEEETNRKIQAGVELNRRIWKEISHSS</sequence>
<dbReference type="Proteomes" id="UP000292459">
    <property type="component" value="Unassembled WGS sequence"/>
</dbReference>
<keyword evidence="3" id="KW-1185">Reference proteome</keyword>
<gene>
    <name evidence="2" type="ORF">DYY88_12500</name>
</gene>
<evidence type="ECO:0000313" key="3">
    <source>
        <dbReference type="Proteomes" id="UP000292459"/>
    </source>
</evidence>
<evidence type="ECO:0000256" key="1">
    <source>
        <dbReference type="SAM" id="MobiDB-lite"/>
    </source>
</evidence>
<dbReference type="AlphaFoldDB" id="A0A4Q7EAH7"/>
<evidence type="ECO:0008006" key="4">
    <source>
        <dbReference type="Google" id="ProtNLM"/>
    </source>
</evidence>
<dbReference type="OrthoDB" id="495215at2"/>